<dbReference type="GO" id="GO:0016020">
    <property type="term" value="C:membrane"/>
    <property type="evidence" value="ECO:0007669"/>
    <property type="project" value="UniProtKB-SubCell"/>
</dbReference>
<keyword evidence="8 10" id="KW-0472">Membrane</keyword>
<dbReference type="GO" id="GO:0009791">
    <property type="term" value="P:post-embryonic development"/>
    <property type="evidence" value="ECO:0007669"/>
    <property type="project" value="UniProtKB-ARBA"/>
</dbReference>
<name>A0A2P6SM55_ROSCH</name>
<dbReference type="GO" id="GO:0005576">
    <property type="term" value="C:extracellular region"/>
    <property type="evidence" value="ECO:0007669"/>
    <property type="project" value="TreeGrafter"/>
</dbReference>
<dbReference type="EMBL" id="PDCK01000039">
    <property type="protein sequence ID" value="PRQ59743.1"/>
    <property type="molecule type" value="Genomic_DNA"/>
</dbReference>
<evidence type="ECO:0000256" key="10">
    <source>
        <dbReference type="SAM" id="Phobius"/>
    </source>
</evidence>
<dbReference type="PANTHER" id="PTHR33203">
    <property type="entry name" value="OLEOSIN"/>
    <property type="match status" value="1"/>
</dbReference>
<evidence type="ECO:0000256" key="8">
    <source>
        <dbReference type="ARBA" id="ARBA00023136"/>
    </source>
</evidence>
<dbReference type="InterPro" id="IPR000136">
    <property type="entry name" value="Oleosin"/>
</dbReference>
<dbReference type="GO" id="GO:0019915">
    <property type="term" value="P:lipid storage"/>
    <property type="evidence" value="ECO:0007669"/>
    <property type="project" value="TreeGrafter"/>
</dbReference>
<evidence type="ECO:0000313" key="11">
    <source>
        <dbReference type="EMBL" id="PRQ59743.1"/>
    </source>
</evidence>
<dbReference type="GO" id="GO:0012511">
    <property type="term" value="C:monolayer-surrounded lipid storage body"/>
    <property type="evidence" value="ECO:0007669"/>
    <property type="project" value="InterPro"/>
</dbReference>
<dbReference type="Pfam" id="PF01277">
    <property type="entry name" value="Oleosin"/>
    <property type="match status" value="1"/>
</dbReference>
<evidence type="ECO:0000256" key="6">
    <source>
        <dbReference type="ARBA" id="ARBA00022692"/>
    </source>
</evidence>
<accession>A0A2P6SM55</accession>
<dbReference type="Gramene" id="PRQ59743">
    <property type="protein sequence ID" value="PRQ59743"/>
    <property type="gene ID" value="RchiOBHm_Chr1g0373571"/>
</dbReference>
<evidence type="ECO:0000256" key="1">
    <source>
        <dbReference type="ARBA" id="ARBA00002582"/>
    </source>
</evidence>
<keyword evidence="12" id="KW-1185">Reference proteome</keyword>
<evidence type="ECO:0000256" key="2">
    <source>
        <dbReference type="ARBA" id="ARBA00004141"/>
    </source>
</evidence>
<comment type="subcellular location">
    <subcellularLocation>
        <location evidence="3">Lipid droplet</location>
    </subcellularLocation>
    <subcellularLocation>
        <location evidence="2">Membrane</location>
        <topology evidence="2">Multi-pass membrane protein</topology>
    </subcellularLocation>
</comment>
<organism evidence="11 12">
    <name type="scientific">Rosa chinensis</name>
    <name type="common">China rose</name>
    <dbReference type="NCBI Taxonomy" id="74649"/>
    <lineage>
        <taxon>Eukaryota</taxon>
        <taxon>Viridiplantae</taxon>
        <taxon>Streptophyta</taxon>
        <taxon>Embryophyta</taxon>
        <taxon>Tracheophyta</taxon>
        <taxon>Spermatophyta</taxon>
        <taxon>Magnoliopsida</taxon>
        <taxon>eudicotyledons</taxon>
        <taxon>Gunneridae</taxon>
        <taxon>Pentapetalae</taxon>
        <taxon>rosids</taxon>
        <taxon>fabids</taxon>
        <taxon>Rosales</taxon>
        <taxon>Rosaceae</taxon>
        <taxon>Rosoideae</taxon>
        <taxon>Rosoideae incertae sedis</taxon>
        <taxon>Rosa</taxon>
    </lineage>
</organism>
<keyword evidence="7 10" id="KW-1133">Transmembrane helix</keyword>
<feature type="region of interest" description="Disordered" evidence="9">
    <location>
        <begin position="182"/>
        <end position="224"/>
    </location>
</feature>
<gene>
    <name evidence="11" type="ORF">RchiOBHm_Chr1g0373571</name>
</gene>
<dbReference type="STRING" id="74649.A0A2P6SM55"/>
<comment type="function">
    <text evidence="1">May have a structural role to stabilize the lipid body during desiccation of the seed by preventing coalescence of the oil. Probably interacts with both lipid and phospholipid moieties of lipid bodies. May also provide recognition signals for specific lipase anchorage in lipolysis during seedling growth.</text>
</comment>
<feature type="transmembrane region" description="Helical" evidence="10">
    <location>
        <begin position="110"/>
        <end position="136"/>
    </location>
</feature>
<proteinExistence type="inferred from homology"/>
<dbReference type="AlphaFoldDB" id="A0A2P6SM55"/>
<feature type="compositionally biased region" description="Basic and acidic residues" evidence="9">
    <location>
        <begin position="195"/>
        <end position="204"/>
    </location>
</feature>
<protein>
    <submittedName>
        <fullName evidence="11">Putative oleosin</fullName>
    </submittedName>
</protein>
<feature type="transmembrane region" description="Helical" evidence="10">
    <location>
        <begin position="142"/>
        <end position="171"/>
    </location>
</feature>
<comment type="similarity">
    <text evidence="4">Belongs to the oleosin family.</text>
</comment>
<evidence type="ECO:0000313" key="12">
    <source>
        <dbReference type="Proteomes" id="UP000238479"/>
    </source>
</evidence>
<sequence length="224" mass="24365">MQPLHEKLVNTYLSSPQHVPPHLTSLPLYNKPPHLFSSLTCKIHFLKTLFCLFIHTFPQLVSLHSSKMAEHHQQYLQSHPFQGQQGMQHQQTKSYQVAKAATAVTAGGSLLVLSGLVLAGTVICLTIATPLLVIFSPVLVPAVITVALIMTGFLASGGFGVAAISVLSWIYKYVTGSQPPGAEQLDSARHKLAGKARDMKDRAEQFGQQHMGSDRGQHGQHQSS</sequence>
<keyword evidence="6 10" id="KW-0812">Transmembrane</keyword>
<dbReference type="GO" id="GO:0048608">
    <property type="term" value="P:reproductive structure development"/>
    <property type="evidence" value="ECO:0007669"/>
    <property type="project" value="UniProtKB-ARBA"/>
</dbReference>
<evidence type="ECO:0000256" key="7">
    <source>
        <dbReference type="ARBA" id="ARBA00022989"/>
    </source>
</evidence>
<comment type="caution">
    <text evidence="11">The sequence shown here is derived from an EMBL/GenBank/DDBJ whole genome shotgun (WGS) entry which is preliminary data.</text>
</comment>
<dbReference type="Proteomes" id="UP000238479">
    <property type="component" value="Chromosome 1"/>
</dbReference>
<evidence type="ECO:0000256" key="3">
    <source>
        <dbReference type="ARBA" id="ARBA00004502"/>
    </source>
</evidence>
<reference evidence="11 12" key="1">
    <citation type="journal article" date="2018" name="Nat. Genet.">
        <title>The Rosa genome provides new insights in the design of modern roses.</title>
        <authorList>
            <person name="Bendahmane M."/>
        </authorList>
    </citation>
    <scope>NUCLEOTIDE SEQUENCE [LARGE SCALE GENOMIC DNA]</scope>
    <source>
        <strain evidence="12">cv. Old Blush</strain>
    </source>
</reference>
<evidence type="ECO:0000256" key="9">
    <source>
        <dbReference type="SAM" id="MobiDB-lite"/>
    </source>
</evidence>
<evidence type="ECO:0000256" key="5">
    <source>
        <dbReference type="ARBA" id="ARBA00022677"/>
    </source>
</evidence>
<evidence type="ECO:0000256" key="4">
    <source>
        <dbReference type="ARBA" id="ARBA00010858"/>
    </source>
</evidence>
<dbReference type="PANTHER" id="PTHR33203:SF25">
    <property type="entry name" value="OLEOSIN 18.5 KDA"/>
    <property type="match status" value="1"/>
</dbReference>
<keyword evidence="5" id="KW-0551">Lipid droplet</keyword>